<comment type="caution">
    <text evidence="4">The sequence shown here is derived from an EMBL/GenBank/DDBJ whole genome shotgun (WGS) entry which is preliminary data.</text>
</comment>
<protein>
    <submittedName>
        <fullName evidence="4">Transcriptional regulator, TetR family</fullName>
    </submittedName>
</protein>
<dbReference type="RefSeq" id="WP_253890352.1">
    <property type="nucleotide sequence ID" value="NZ_BAAAVB010000019.1"/>
</dbReference>
<dbReference type="InterPro" id="IPR001647">
    <property type="entry name" value="HTH_TetR"/>
</dbReference>
<dbReference type="Proteomes" id="UP001205185">
    <property type="component" value="Unassembled WGS sequence"/>
</dbReference>
<dbReference type="Gene3D" id="1.10.357.10">
    <property type="entry name" value="Tetracycline Repressor, domain 2"/>
    <property type="match status" value="1"/>
</dbReference>
<evidence type="ECO:0000313" key="5">
    <source>
        <dbReference type="Proteomes" id="UP001205185"/>
    </source>
</evidence>
<organism evidence="4 5">
    <name type="scientific">Actinokineospora diospyrosa</name>
    <dbReference type="NCBI Taxonomy" id="103728"/>
    <lineage>
        <taxon>Bacteria</taxon>
        <taxon>Bacillati</taxon>
        <taxon>Actinomycetota</taxon>
        <taxon>Actinomycetes</taxon>
        <taxon>Pseudonocardiales</taxon>
        <taxon>Pseudonocardiaceae</taxon>
        <taxon>Actinokineospora</taxon>
    </lineage>
</organism>
<reference evidence="4 5" key="1">
    <citation type="submission" date="2022-06" db="EMBL/GenBank/DDBJ databases">
        <title>Genomic Encyclopedia of Archaeal and Bacterial Type Strains, Phase II (KMG-II): from individual species to whole genera.</title>
        <authorList>
            <person name="Goeker M."/>
        </authorList>
    </citation>
    <scope>NUCLEOTIDE SEQUENCE [LARGE SCALE GENOMIC DNA]</scope>
    <source>
        <strain evidence="4 5">DSM 44255</strain>
    </source>
</reference>
<dbReference type="PRINTS" id="PR00455">
    <property type="entry name" value="HTHTETR"/>
</dbReference>
<keyword evidence="5" id="KW-1185">Reference proteome</keyword>
<dbReference type="Pfam" id="PF00440">
    <property type="entry name" value="TetR_N"/>
    <property type="match status" value="1"/>
</dbReference>
<dbReference type="InterPro" id="IPR050109">
    <property type="entry name" value="HTH-type_TetR-like_transc_reg"/>
</dbReference>
<evidence type="ECO:0000313" key="4">
    <source>
        <dbReference type="EMBL" id="MCP2273216.1"/>
    </source>
</evidence>
<dbReference type="SUPFAM" id="SSF46689">
    <property type="entry name" value="Homeodomain-like"/>
    <property type="match status" value="1"/>
</dbReference>
<dbReference type="PANTHER" id="PTHR30055:SF209">
    <property type="entry name" value="POSSIBLE TRANSCRIPTIONAL REGULATORY PROTEIN (PROBABLY TETR-FAMILY)"/>
    <property type="match status" value="1"/>
</dbReference>
<name>A0ABT1IL27_9PSEU</name>
<dbReference type="EMBL" id="JAMTCO010000015">
    <property type="protein sequence ID" value="MCP2273216.1"/>
    <property type="molecule type" value="Genomic_DNA"/>
</dbReference>
<sequence length="242" mass="25948">MAEYVMADDTVIHERADAARNRRRILIAARALFGQRGVDKVTMDQIAAAAGVGKGTLFRRFGDKSGLAAALLDDGERELRGRVAEGAAPLGPGADPAARLVAFFDAYLTFLTDHLDLVHLAETARPGTRYRIAAYRYWHAHVTNLLTAAGAVGDRESLAHVLLAGVAADLQRAVRAEVTPEGMRASVLHVVDAAVNTQLSVPAAAEPEVEVAPKVELPQPAPVRELPVDLSVGQRIDLWRAQ</sequence>
<dbReference type="PANTHER" id="PTHR30055">
    <property type="entry name" value="HTH-TYPE TRANSCRIPTIONAL REGULATOR RUTR"/>
    <property type="match status" value="1"/>
</dbReference>
<dbReference type="InterPro" id="IPR009057">
    <property type="entry name" value="Homeodomain-like_sf"/>
</dbReference>
<evidence type="ECO:0000256" key="2">
    <source>
        <dbReference type="PROSITE-ProRule" id="PRU00335"/>
    </source>
</evidence>
<accession>A0ABT1IL27</accession>
<evidence type="ECO:0000259" key="3">
    <source>
        <dbReference type="PROSITE" id="PS50977"/>
    </source>
</evidence>
<feature type="domain" description="HTH tetR-type" evidence="3">
    <location>
        <begin position="19"/>
        <end position="79"/>
    </location>
</feature>
<gene>
    <name evidence="4" type="ORF">LV75_005742</name>
</gene>
<proteinExistence type="predicted"/>
<feature type="DNA-binding region" description="H-T-H motif" evidence="2">
    <location>
        <begin position="42"/>
        <end position="61"/>
    </location>
</feature>
<dbReference type="InterPro" id="IPR023772">
    <property type="entry name" value="DNA-bd_HTH_TetR-type_CS"/>
</dbReference>
<dbReference type="PROSITE" id="PS01081">
    <property type="entry name" value="HTH_TETR_1"/>
    <property type="match status" value="1"/>
</dbReference>
<dbReference type="PROSITE" id="PS50977">
    <property type="entry name" value="HTH_TETR_2"/>
    <property type="match status" value="1"/>
</dbReference>
<keyword evidence="1 2" id="KW-0238">DNA-binding</keyword>
<evidence type="ECO:0000256" key="1">
    <source>
        <dbReference type="ARBA" id="ARBA00023125"/>
    </source>
</evidence>